<gene>
    <name evidence="13" type="ORF">EV210_1273</name>
</gene>
<dbReference type="FunFam" id="1.10.287.130:FF:000001">
    <property type="entry name" value="Two-component sensor histidine kinase"/>
    <property type="match status" value="1"/>
</dbReference>
<name>A0A4V2Q7G2_9FIRM</name>
<evidence type="ECO:0000256" key="5">
    <source>
        <dbReference type="ARBA" id="ARBA00022679"/>
    </source>
</evidence>
<dbReference type="InterPro" id="IPR005467">
    <property type="entry name" value="His_kinase_dom"/>
</dbReference>
<dbReference type="Gene3D" id="1.10.287.130">
    <property type="match status" value="1"/>
</dbReference>
<dbReference type="GO" id="GO:0000155">
    <property type="term" value="F:phosphorelay sensor kinase activity"/>
    <property type="evidence" value="ECO:0007669"/>
    <property type="project" value="InterPro"/>
</dbReference>
<evidence type="ECO:0000256" key="11">
    <source>
        <dbReference type="SAM" id="Phobius"/>
    </source>
</evidence>
<dbReference type="PROSITE" id="PS50109">
    <property type="entry name" value="HIS_KIN"/>
    <property type="match status" value="1"/>
</dbReference>
<dbReference type="SMART" id="SM00387">
    <property type="entry name" value="HATPase_c"/>
    <property type="match status" value="1"/>
</dbReference>
<dbReference type="EMBL" id="SLUI01000027">
    <property type="protein sequence ID" value="TCL31751.1"/>
    <property type="molecule type" value="Genomic_DNA"/>
</dbReference>
<comment type="catalytic activity">
    <reaction evidence="1">
        <text>ATP + protein L-histidine = ADP + protein N-phospho-L-histidine.</text>
        <dbReference type="EC" id="2.7.13.3"/>
    </reaction>
</comment>
<dbReference type="InterPro" id="IPR003594">
    <property type="entry name" value="HATPase_dom"/>
</dbReference>
<evidence type="ECO:0000256" key="9">
    <source>
        <dbReference type="ARBA" id="ARBA00023012"/>
    </source>
</evidence>
<feature type="domain" description="Histidine kinase" evidence="12">
    <location>
        <begin position="207"/>
        <end position="428"/>
    </location>
</feature>
<protein>
    <recommendedName>
        <fullName evidence="3">histidine kinase</fullName>
        <ecNumber evidence="3">2.7.13.3</ecNumber>
    </recommendedName>
</protein>
<dbReference type="RefSeq" id="WP_132083726.1">
    <property type="nucleotide sequence ID" value="NZ_DAMAKO010000028.1"/>
</dbReference>
<dbReference type="EC" id="2.7.13.3" evidence="3"/>
<evidence type="ECO:0000256" key="1">
    <source>
        <dbReference type="ARBA" id="ARBA00000085"/>
    </source>
</evidence>
<evidence type="ECO:0000256" key="7">
    <source>
        <dbReference type="ARBA" id="ARBA00022777"/>
    </source>
</evidence>
<dbReference type="AlphaFoldDB" id="A0A4V2Q7G2"/>
<sequence length="428" mass="47858">MFSQIRNRLTLLYLTVMTVFLLSFIVVSYSGIIWVLHREEQQDIQSFADQEARAHISTLRNNLDPALVEDSNDGEKIFSYVFDTTGHLVYSEEPAEKLRPKVLAIMQNWKAADGEGKMQKFYLDNDERAVIMICSMTVYDGQEVLGRVFVGEDITTYYQLLKSLLIVLVIVAILFILAAAVIGHLLAGRAIVPIRQSFMRQREFVADASHELRTPLSILLTSVDVVRTDDNNRLSTFSMQVLDDMKSEVKRMSKLVGDLLTLARADAGVNNIVKEKFDLNTVTKQVVRSVQLLADEKGLNLQLSFDNTQSNFIFADRERIGQLLLILIDNALKYTLPGGTVNVRVGYLEGPRNNISIIVEDTGVGISAEHIGSIFNRFYRVDKVRAHEEESSGIGLAIAKWIVDAHGGVIKVKSIPGEGSSFIVHLPV</sequence>
<dbReference type="SMART" id="SM00388">
    <property type="entry name" value="HisKA"/>
    <property type="match status" value="1"/>
</dbReference>
<accession>A0A4V2Q7G2</accession>
<evidence type="ECO:0000256" key="4">
    <source>
        <dbReference type="ARBA" id="ARBA00022553"/>
    </source>
</evidence>
<dbReference type="Pfam" id="PF00512">
    <property type="entry name" value="HisKA"/>
    <property type="match status" value="1"/>
</dbReference>
<dbReference type="SUPFAM" id="SSF47384">
    <property type="entry name" value="Homodimeric domain of signal transducing histidine kinase"/>
    <property type="match status" value="1"/>
</dbReference>
<organism evidence="13 14">
    <name type="scientific">Anaerospora hongkongensis</name>
    <dbReference type="NCBI Taxonomy" id="244830"/>
    <lineage>
        <taxon>Bacteria</taxon>
        <taxon>Bacillati</taxon>
        <taxon>Bacillota</taxon>
        <taxon>Negativicutes</taxon>
        <taxon>Selenomonadales</taxon>
        <taxon>Sporomusaceae</taxon>
        <taxon>Anaerospora</taxon>
    </lineage>
</organism>
<reference evidence="13 14" key="1">
    <citation type="submission" date="2019-03" db="EMBL/GenBank/DDBJ databases">
        <title>Genomic Encyclopedia of Type Strains, Phase IV (KMG-IV): sequencing the most valuable type-strain genomes for metagenomic binning, comparative biology and taxonomic classification.</title>
        <authorList>
            <person name="Goeker M."/>
        </authorList>
    </citation>
    <scope>NUCLEOTIDE SEQUENCE [LARGE SCALE GENOMIC DNA]</scope>
    <source>
        <strain evidence="13 14">DSM 15969</strain>
    </source>
</reference>
<dbReference type="InterPro" id="IPR003661">
    <property type="entry name" value="HisK_dim/P_dom"/>
</dbReference>
<dbReference type="PANTHER" id="PTHR45436">
    <property type="entry name" value="SENSOR HISTIDINE KINASE YKOH"/>
    <property type="match status" value="1"/>
</dbReference>
<dbReference type="SUPFAM" id="SSF55874">
    <property type="entry name" value="ATPase domain of HSP90 chaperone/DNA topoisomerase II/histidine kinase"/>
    <property type="match status" value="1"/>
</dbReference>
<keyword evidence="8 11" id="KW-1133">Transmembrane helix</keyword>
<dbReference type="PRINTS" id="PR00344">
    <property type="entry name" value="BCTRLSENSOR"/>
</dbReference>
<feature type="transmembrane region" description="Helical" evidence="11">
    <location>
        <begin position="164"/>
        <end position="192"/>
    </location>
</feature>
<evidence type="ECO:0000256" key="8">
    <source>
        <dbReference type="ARBA" id="ARBA00022989"/>
    </source>
</evidence>
<dbReference type="Pfam" id="PF02518">
    <property type="entry name" value="HATPase_c"/>
    <property type="match status" value="1"/>
</dbReference>
<dbReference type="OrthoDB" id="9786919at2"/>
<dbReference type="Gene3D" id="3.30.565.10">
    <property type="entry name" value="Histidine kinase-like ATPase, C-terminal domain"/>
    <property type="match status" value="1"/>
</dbReference>
<dbReference type="InterPro" id="IPR004358">
    <property type="entry name" value="Sig_transdc_His_kin-like_C"/>
</dbReference>
<dbReference type="FunFam" id="3.30.565.10:FF:000006">
    <property type="entry name" value="Sensor histidine kinase WalK"/>
    <property type="match status" value="1"/>
</dbReference>
<keyword evidence="9" id="KW-0902">Two-component regulatory system</keyword>
<evidence type="ECO:0000256" key="2">
    <source>
        <dbReference type="ARBA" id="ARBA00004370"/>
    </source>
</evidence>
<evidence type="ECO:0000259" key="12">
    <source>
        <dbReference type="PROSITE" id="PS50109"/>
    </source>
</evidence>
<dbReference type="InterPro" id="IPR036890">
    <property type="entry name" value="HATPase_C_sf"/>
</dbReference>
<keyword evidence="5" id="KW-0808">Transferase</keyword>
<dbReference type="InterPro" id="IPR036097">
    <property type="entry name" value="HisK_dim/P_sf"/>
</dbReference>
<comment type="subcellular location">
    <subcellularLocation>
        <location evidence="2">Membrane</location>
    </subcellularLocation>
</comment>
<keyword evidence="14" id="KW-1185">Reference proteome</keyword>
<dbReference type="PANTHER" id="PTHR45436:SF5">
    <property type="entry name" value="SENSOR HISTIDINE KINASE TRCS"/>
    <property type="match status" value="1"/>
</dbReference>
<evidence type="ECO:0000256" key="3">
    <source>
        <dbReference type="ARBA" id="ARBA00012438"/>
    </source>
</evidence>
<evidence type="ECO:0000256" key="6">
    <source>
        <dbReference type="ARBA" id="ARBA00022692"/>
    </source>
</evidence>
<dbReference type="Proteomes" id="UP000295063">
    <property type="component" value="Unassembled WGS sequence"/>
</dbReference>
<comment type="caution">
    <text evidence="13">The sequence shown here is derived from an EMBL/GenBank/DDBJ whole genome shotgun (WGS) entry which is preliminary data.</text>
</comment>
<keyword evidence="10 11" id="KW-0472">Membrane</keyword>
<evidence type="ECO:0000256" key="10">
    <source>
        <dbReference type="ARBA" id="ARBA00023136"/>
    </source>
</evidence>
<dbReference type="GO" id="GO:0005886">
    <property type="term" value="C:plasma membrane"/>
    <property type="evidence" value="ECO:0007669"/>
    <property type="project" value="TreeGrafter"/>
</dbReference>
<keyword evidence="7" id="KW-0418">Kinase</keyword>
<feature type="transmembrane region" description="Helical" evidence="11">
    <location>
        <begin position="12"/>
        <end position="36"/>
    </location>
</feature>
<evidence type="ECO:0000313" key="13">
    <source>
        <dbReference type="EMBL" id="TCL31751.1"/>
    </source>
</evidence>
<evidence type="ECO:0000313" key="14">
    <source>
        <dbReference type="Proteomes" id="UP000295063"/>
    </source>
</evidence>
<dbReference type="InterPro" id="IPR050428">
    <property type="entry name" value="TCS_sensor_his_kinase"/>
</dbReference>
<dbReference type="CDD" id="cd00082">
    <property type="entry name" value="HisKA"/>
    <property type="match status" value="1"/>
</dbReference>
<proteinExistence type="predicted"/>
<keyword evidence="6 11" id="KW-0812">Transmembrane</keyword>
<keyword evidence="4" id="KW-0597">Phosphoprotein</keyword>